<dbReference type="AlphaFoldDB" id="A0A0E9P7Z7"/>
<feature type="region of interest" description="Disordered" evidence="1">
    <location>
        <begin position="1"/>
        <end position="21"/>
    </location>
</feature>
<reference evidence="2" key="1">
    <citation type="submission" date="2014-11" db="EMBL/GenBank/DDBJ databases">
        <authorList>
            <person name="Amaro Gonzalez C."/>
        </authorList>
    </citation>
    <scope>NUCLEOTIDE SEQUENCE</scope>
</reference>
<sequence>MPLATSCSSSPTGSEVCTTPAAQTDRLYLPNQHSFSTWGCTHGEHDIEPNSNKQGRNNSITWKRAGIQPEKVAHHLAQWCSN</sequence>
<name>A0A0E9P7Z7_ANGAN</name>
<organism evidence="2">
    <name type="scientific">Anguilla anguilla</name>
    <name type="common">European freshwater eel</name>
    <name type="synonym">Muraena anguilla</name>
    <dbReference type="NCBI Taxonomy" id="7936"/>
    <lineage>
        <taxon>Eukaryota</taxon>
        <taxon>Metazoa</taxon>
        <taxon>Chordata</taxon>
        <taxon>Craniata</taxon>
        <taxon>Vertebrata</taxon>
        <taxon>Euteleostomi</taxon>
        <taxon>Actinopterygii</taxon>
        <taxon>Neopterygii</taxon>
        <taxon>Teleostei</taxon>
        <taxon>Anguilliformes</taxon>
        <taxon>Anguillidae</taxon>
        <taxon>Anguilla</taxon>
    </lineage>
</organism>
<dbReference type="EMBL" id="GBXM01108594">
    <property type="protein sequence ID" value="JAG99982.1"/>
    <property type="molecule type" value="Transcribed_RNA"/>
</dbReference>
<reference evidence="2" key="2">
    <citation type="journal article" date="2015" name="Fish Shellfish Immunol.">
        <title>Early steps in the European eel (Anguilla anguilla)-Vibrio vulnificus interaction in the gills: Role of the RtxA13 toxin.</title>
        <authorList>
            <person name="Callol A."/>
            <person name="Pajuelo D."/>
            <person name="Ebbesson L."/>
            <person name="Teles M."/>
            <person name="MacKenzie S."/>
            <person name="Amaro C."/>
        </authorList>
    </citation>
    <scope>NUCLEOTIDE SEQUENCE</scope>
</reference>
<evidence type="ECO:0000256" key="1">
    <source>
        <dbReference type="SAM" id="MobiDB-lite"/>
    </source>
</evidence>
<protein>
    <submittedName>
        <fullName evidence="2">Uncharacterized protein</fullName>
    </submittedName>
</protein>
<accession>A0A0E9P7Z7</accession>
<proteinExistence type="predicted"/>
<evidence type="ECO:0000313" key="2">
    <source>
        <dbReference type="EMBL" id="JAG99982.1"/>
    </source>
</evidence>